<evidence type="ECO:0000313" key="1">
    <source>
        <dbReference type="EMBL" id="MFC3682224.1"/>
    </source>
</evidence>
<keyword evidence="2" id="KW-1185">Reference proteome</keyword>
<accession>A0ABV7VXJ8</accession>
<gene>
    <name evidence="1" type="ORF">ACFOPI_01390</name>
</gene>
<reference evidence="2" key="1">
    <citation type="journal article" date="2019" name="Int. J. Syst. Evol. Microbiol.">
        <title>The Global Catalogue of Microorganisms (GCM) 10K type strain sequencing project: providing services to taxonomists for standard genome sequencing and annotation.</title>
        <authorList>
            <consortium name="The Broad Institute Genomics Platform"/>
            <consortium name="The Broad Institute Genome Sequencing Center for Infectious Disease"/>
            <person name="Wu L."/>
            <person name="Ma J."/>
        </authorList>
    </citation>
    <scope>NUCLEOTIDE SEQUENCE [LARGE SCALE GENOMIC DNA]</scope>
    <source>
        <strain evidence="2">KCTC 42501</strain>
    </source>
</reference>
<evidence type="ECO:0008006" key="3">
    <source>
        <dbReference type="Google" id="ProtNLM"/>
    </source>
</evidence>
<dbReference type="RefSeq" id="WP_382170000.1">
    <property type="nucleotide sequence ID" value="NZ_JBHRXX010000001.1"/>
</dbReference>
<protein>
    <recommendedName>
        <fullName evidence="3">Lipoprotein</fullName>
    </recommendedName>
</protein>
<dbReference type="Proteomes" id="UP001595729">
    <property type="component" value="Unassembled WGS sequence"/>
</dbReference>
<dbReference type="EMBL" id="JBHRXX010000001">
    <property type="protein sequence ID" value="MFC3682224.1"/>
    <property type="molecule type" value="Genomic_DNA"/>
</dbReference>
<name>A0ABV7VXJ8_9BURK</name>
<proteinExistence type="predicted"/>
<comment type="caution">
    <text evidence="1">The sequence shown here is derived from an EMBL/GenBank/DDBJ whole genome shotgun (WGS) entry which is preliminary data.</text>
</comment>
<evidence type="ECO:0000313" key="2">
    <source>
        <dbReference type="Proteomes" id="UP001595729"/>
    </source>
</evidence>
<organism evidence="1 2">
    <name type="scientific">Hydrogenophaga luteola</name>
    <dbReference type="NCBI Taxonomy" id="1591122"/>
    <lineage>
        <taxon>Bacteria</taxon>
        <taxon>Pseudomonadati</taxon>
        <taxon>Pseudomonadota</taxon>
        <taxon>Betaproteobacteria</taxon>
        <taxon>Burkholderiales</taxon>
        <taxon>Comamonadaceae</taxon>
        <taxon>Hydrogenophaga</taxon>
    </lineage>
</organism>
<sequence>MRVVDRFQRGGGWVRLQFEPLAAAMRLRTLNFYLLLEPMQIRLSLAVFLAVAAAGCANESGARLGLTSAKSPVLAILADDLFTGEAVGYMDRTGTIDIASVVDPNLKCVGQFRYTGSKTGVATVRCNDGGVAELSFNGLSLLSGYGYGTTSRGPASFTFGLTPEQALKYLTLPKGKQLIKREKGPSLESV</sequence>